<evidence type="ECO:0000313" key="2">
    <source>
        <dbReference type="EMBL" id="GBP23038.1"/>
    </source>
</evidence>
<organism evidence="2 3">
    <name type="scientific">Eumeta variegata</name>
    <name type="common">Bagworm moth</name>
    <name type="synonym">Eumeta japonica</name>
    <dbReference type="NCBI Taxonomy" id="151549"/>
    <lineage>
        <taxon>Eukaryota</taxon>
        <taxon>Metazoa</taxon>
        <taxon>Ecdysozoa</taxon>
        <taxon>Arthropoda</taxon>
        <taxon>Hexapoda</taxon>
        <taxon>Insecta</taxon>
        <taxon>Pterygota</taxon>
        <taxon>Neoptera</taxon>
        <taxon>Endopterygota</taxon>
        <taxon>Lepidoptera</taxon>
        <taxon>Glossata</taxon>
        <taxon>Ditrysia</taxon>
        <taxon>Tineoidea</taxon>
        <taxon>Psychidae</taxon>
        <taxon>Oiketicinae</taxon>
        <taxon>Eumeta</taxon>
    </lineage>
</organism>
<evidence type="ECO:0000256" key="1">
    <source>
        <dbReference type="SAM" id="MobiDB-lite"/>
    </source>
</evidence>
<keyword evidence="3" id="KW-1185">Reference proteome</keyword>
<feature type="region of interest" description="Disordered" evidence="1">
    <location>
        <begin position="108"/>
        <end position="130"/>
    </location>
</feature>
<comment type="caution">
    <text evidence="2">The sequence shown here is derived from an EMBL/GenBank/DDBJ whole genome shotgun (WGS) entry which is preliminary data.</text>
</comment>
<dbReference type="EMBL" id="BGZK01000146">
    <property type="protein sequence ID" value="GBP23038.1"/>
    <property type="molecule type" value="Genomic_DNA"/>
</dbReference>
<name>A0A4C1U9Q5_EUMVA</name>
<sequence>MGTAARLRAAGPRTAEMKDRICFAAHKFSTERLFVVVDFRFFISFLAHRSEMGKNGTPIGNRYGVCLSHCLFSRCRFKAGFRKMECLVAIGDLNGIFEYGTAVVARGGRGRAPSGGRRRCPAEALSSSNL</sequence>
<accession>A0A4C1U9Q5</accession>
<proteinExistence type="predicted"/>
<reference evidence="2 3" key="1">
    <citation type="journal article" date="2019" name="Commun. Biol.">
        <title>The bagworm genome reveals a unique fibroin gene that provides high tensile strength.</title>
        <authorList>
            <person name="Kono N."/>
            <person name="Nakamura H."/>
            <person name="Ohtoshi R."/>
            <person name="Tomita M."/>
            <person name="Numata K."/>
            <person name="Arakawa K."/>
        </authorList>
    </citation>
    <scope>NUCLEOTIDE SEQUENCE [LARGE SCALE GENOMIC DNA]</scope>
</reference>
<evidence type="ECO:0000313" key="3">
    <source>
        <dbReference type="Proteomes" id="UP000299102"/>
    </source>
</evidence>
<dbReference type="Proteomes" id="UP000299102">
    <property type="component" value="Unassembled WGS sequence"/>
</dbReference>
<protein>
    <submittedName>
        <fullName evidence="2">Uncharacterized protein</fullName>
    </submittedName>
</protein>
<dbReference type="AlphaFoldDB" id="A0A4C1U9Q5"/>
<gene>
    <name evidence="2" type="ORF">EVAR_15712_1</name>
</gene>